<dbReference type="EMBL" id="JARKIE010000306">
    <property type="protein sequence ID" value="KAJ7655882.1"/>
    <property type="molecule type" value="Genomic_DNA"/>
</dbReference>
<comment type="caution">
    <text evidence="2">The sequence shown here is derived from an EMBL/GenBank/DDBJ whole genome shotgun (WGS) entry which is preliminary data.</text>
</comment>
<dbReference type="InterPro" id="IPR036397">
    <property type="entry name" value="RNaseH_sf"/>
</dbReference>
<gene>
    <name evidence="2" type="ORF">B0H17DRAFT_956259</name>
</gene>
<dbReference type="Proteomes" id="UP001221757">
    <property type="component" value="Unassembled WGS sequence"/>
</dbReference>
<protein>
    <submittedName>
        <fullName evidence="2">Uncharacterized protein</fullName>
    </submittedName>
</protein>
<sequence length="212" mass="23488">SKCLRKNHGVRTIAEGMAVARRLGNDDHLPRATCPCLPCAEDRHVRNCGNPHSCATAVHTRLSQLLPKWDPRTDPTPRPARVPNLPEDMTQFLPPEQILRLTDGLRVLSKGGEPEPQQVLELQQRDDASQETIKVYLDGRVAKGMEGVTWAGGGVWYGADDARNTSMRLPDTTAQTANNAEVHAALLCTRRTHPSTALRIHKRKVTLRKAMT</sequence>
<feature type="region of interest" description="Disordered" evidence="1">
    <location>
        <begin position="69"/>
        <end position="88"/>
    </location>
</feature>
<name>A0AAD7CP57_MYCRO</name>
<dbReference type="GO" id="GO:0003676">
    <property type="term" value="F:nucleic acid binding"/>
    <property type="evidence" value="ECO:0007669"/>
    <property type="project" value="InterPro"/>
</dbReference>
<evidence type="ECO:0000256" key="1">
    <source>
        <dbReference type="SAM" id="MobiDB-lite"/>
    </source>
</evidence>
<keyword evidence="3" id="KW-1185">Reference proteome</keyword>
<proteinExistence type="predicted"/>
<evidence type="ECO:0000313" key="3">
    <source>
        <dbReference type="Proteomes" id="UP001221757"/>
    </source>
</evidence>
<dbReference type="AlphaFoldDB" id="A0AAD7CP57"/>
<evidence type="ECO:0000313" key="2">
    <source>
        <dbReference type="EMBL" id="KAJ7655882.1"/>
    </source>
</evidence>
<reference evidence="2" key="1">
    <citation type="submission" date="2023-03" db="EMBL/GenBank/DDBJ databases">
        <title>Massive genome expansion in bonnet fungi (Mycena s.s.) driven by repeated elements and novel gene families across ecological guilds.</title>
        <authorList>
            <consortium name="Lawrence Berkeley National Laboratory"/>
            <person name="Harder C.B."/>
            <person name="Miyauchi S."/>
            <person name="Viragh M."/>
            <person name="Kuo A."/>
            <person name="Thoen E."/>
            <person name="Andreopoulos B."/>
            <person name="Lu D."/>
            <person name="Skrede I."/>
            <person name="Drula E."/>
            <person name="Henrissat B."/>
            <person name="Morin E."/>
            <person name="Kohler A."/>
            <person name="Barry K."/>
            <person name="LaButti K."/>
            <person name="Morin E."/>
            <person name="Salamov A."/>
            <person name="Lipzen A."/>
            <person name="Mereny Z."/>
            <person name="Hegedus B."/>
            <person name="Baldrian P."/>
            <person name="Stursova M."/>
            <person name="Weitz H."/>
            <person name="Taylor A."/>
            <person name="Grigoriev I.V."/>
            <person name="Nagy L.G."/>
            <person name="Martin F."/>
            <person name="Kauserud H."/>
        </authorList>
    </citation>
    <scope>NUCLEOTIDE SEQUENCE</scope>
    <source>
        <strain evidence="2">CBHHK067</strain>
    </source>
</reference>
<dbReference type="Gene3D" id="3.30.420.10">
    <property type="entry name" value="Ribonuclease H-like superfamily/Ribonuclease H"/>
    <property type="match status" value="1"/>
</dbReference>
<accession>A0AAD7CP57</accession>
<feature type="non-terminal residue" evidence="2">
    <location>
        <position position="1"/>
    </location>
</feature>
<organism evidence="2 3">
    <name type="scientific">Mycena rosella</name>
    <name type="common">Pink bonnet</name>
    <name type="synonym">Agaricus rosellus</name>
    <dbReference type="NCBI Taxonomy" id="1033263"/>
    <lineage>
        <taxon>Eukaryota</taxon>
        <taxon>Fungi</taxon>
        <taxon>Dikarya</taxon>
        <taxon>Basidiomycota</taxon>
        <taxon>Agaricomycotina</taxon>
        <taxon>Agaricomycetes</taxon>
        <taxon>Agaricomycetidae</taxon>
        <taxon>Agaricales</taxon>
        <taxon>Marasmiineae</taxon>
        <taxon>Mycenaceae</taxon>
        <taxon>Mycena</taxon>
    </lineage>
</organism>